<reference evidence="3" key="1">
    <citation type="submission" date="2021-01" db="EMBL/GenBank/DDBJ databases">
        <title>Whole genome shotgun sequence of Actinoplanes nipponensis NBRC 14063.</title>
        <authorList>
            <person name="Komaki H."/>
            <person name="Tamura T."/>
        </authorList>
    </citation>
    <scope>NUCLEOTIDE SEQUENCE</scope>
    <source>
        <strain evidence="3">NBRC 14063</strain>
    </source>
</reference>
<comment type="caution">
    <text evidence="3">The sequence shown here is derived from an EMBL/GenBank/DDBJ whole genome shotgun (WGS) entry which is preliminary data.</text>
</comment>
<feature type="domain" description="PucR C-terminal helix-turn-helix" evidence="1">
    <location>
        <begin position="323"/>
        <end position="379"/>
    </location>
</feature>
<dbReference type="PANTHER" id="PTHR33744">
    <property type="entry name" value="CARBOHYDRATE DIACID REGULATOR"/>
    <property type="match status" value="1"/>
</dbReference>
<dbReference type="InterPro" id="IPR025736">
    <property type="entry name" value="PucR_C-HTH_dom"/>
</dbReference>
<dbReference type="Gene3D" id="1.10.10.2840">
    <property type="entry name" value="PucR C-terminal helix-turn-helix domain"/>
    <property type="match status" value="1"/>
</dbReference>
<accession>A0A919MKU8</accession>
<dbReference type="Pfam" id="PF25906">
    <property type="entry name" value="PucR-like_N"/>
    <property type="match status" value="1"/>
</dbReference>
<dbReference type="InterPro" id="IPR051448">
    <property type="entry name" value="CdaR-like_regulators"/>
</dbReference>
<dbReference type="PANTHER" id="PTHR33744:SF1">
    <property type="entry name" value="DNA-BINDING TRANSCRIPTIONAL ACTIVATOR ADER"/>
    <property type="match status" value="1"/>
</dbReference>
<dbReference type="EMBL" id="BOMQ01000027">
    <property type="protein sequence ID" value="GIE48876.1"/>
    <property type="molecule type" value="Genomic_DNA"/>
</dbReference>
<dbReference type="Proteomes" id="UP000647172">
    <property type="component" value="Unassembled WGS sequence"/>
</dbReference>
<keyword evidence="4" id="KW-1185">Reference proteome</keyword>
<dbReference type="Pfam" id="PF13556">
    <property type="entry name" value="HTH_30"/>
    <property type="match status" value="1"/>
</dbReference>
<feature type="domain" description="PucR-like N-terminal" evidence="2">
    <location>
        <begin position="7"/>
        <end position="167"/>
    </location>
</feature>
<evidence type="ECO:0000259" key="2">
    <source>
        <dbReference type="Pfam" id="PF25906"/>
    </source>
</evidence>
<name>A0A919MKU8_9ACTN</name>
<dbReference type="InterPro" id="IPR042070">
    <property type="entry name" value="PucR_C-HTH_sf"/>
</dbReference>
<dbReference type="RefSeq" id="WP_203767920.1">
    <property type="nucleotide sequence ID" value="NZ_BAAAYJ010000105.1"/>
</dbReference>
<dbReference type="InterPro" id="IPR058663">
    <property type="entry name" value="PucR-like_N"/>
</dbReference>
<protein>
    <submittedName>
        <fullName evidence="3">Fis family transcriptional regulator</fullName>
    </submittedName>
</protein>
<sequence>MLEPRVAELPAEVGERLRAERPALRDRVLGTMRAAMSGQGRSLTGGQGRGLTLGVETAVEAFVRAVAEPAHDPDGTREVFVELGRTEFREGHSVDALRSILTLGGRAIWAYLVERDLPPAVLYVLASALFGFIDALAGAAAEGYLDEQRRHARDWDTTRRRLITLLVQPDPPGAAAILAAADAARWRLPGSVAVVSVEGTDGEHLARRAGSGTIATVIDDATRLILPEPATPGRVAHLAAALAGQRAALGPAVALDQARLSYRLSRRALQLQRAGVLPSAALLPCDEHLVTLIHAWEPGLAGRLAGRWLAPLEALGAAEREVLAATLLAWLRAQGQVLAAAAALPAHPQTVRYRMRKIRRLFGAALDDPDARLALQLALTHRAAGTLAHGPGSLDDGRRGAATG</sequence>
<proteinExistence type="predicted"/>
<evidence type="ECO:0000259" key="1">
    <source>
        <dbReference type="Pfam" id="PF13556"/>
    </source>
</evidence>
<organism evidence="3 4">
    <name type="scientific">Actinoplanes nipponensis</name>
    <dbReference type="NCBI Taxonomy" id="135950"/>
    <lineage>
        <taxon>Bacteria</taxon>
        <taxon>Bacillati</taxon>
        <taxon>Actinomycetota</taxon>
        <taxon>Actinomycetes</taxon>
        <taxon>Micromonosporales</taxon>
        <taxon>Micromonosporaceae</taxon>
        <taxon>Actinoplanes</taxon>
    </lineage>
</organism>
<evidence type="ECO:0000313" key="4">
    <source>
        <dbReference type="Proteomes" id="UP000647172"/>
    </source>
</evidence>
<evidence type="ECO:0000313" key="3">
    <source>
        <dbReference type="EMBL" id="GIE48876.1"/>
    </source>
</evidence>
<gene>
    <name evidence="3" type="ORF">Ani05nite_24100</name>
</gene>
<dbReference type="AlphaFoldDB" id="A0A919MKU8"/>